<dbReference type="AlphaFoldDB" id="A0ABD0J8H5"/>
<dbReference type="Pfam" id="PF05217">
    <property type="entry name" value="SAXO1-2"/>
    <property type="match status" value="3"/>
</dbReference>
<keyword evidence="4" id="KW-1185">Reference proteome</keyword>
<feature type="compositionally biased region" description="Basic and acidic residues" evidence="2">
    <location>
        <begin position="190"/>
        <end position="207"/>
    </location>
</feature>
<comment type="caution">
    <text evidence="3">The sequence shown here is derived from an EMBL/GenBank/DDBJ whole genome shotgun (WGS) entry which is preliminary data.</text>
</comment>
<dbReference type="InterPro" id="IPR033336">
    <property type="entry name" value="SAXO1/2"/>
</dbReference>
<evidence type="ECO:0000313" key="4">
    <source>
        <dbReference type="Proteomes" id="UP001519460"/>
    </source>
</evidence>
<proteinExistence type="inferred from homology"/>
<protein>
    <submittedName>
        <fullName evidence="3">Uncharacterized protein</fullName>
    </submittedName>
</protein>
<sequence>MYLYGRKGALNEAQLGVESTCRLVHFSGRDKEHRPVALSTAEFDYWFRTNCLAIPIPRYRLFTAIRLSQATLGEAVFALKFACSEGHLLDYKEHQLERRQPLKPIEGNLRSEGSQDFTSSYQKTFLGQPGERTQPIRHDKKREELGKFSGEPSYKADYKEWTLPPRYHHEGRKWDPPVDRFEADTTNKRDYHEHQVSPREQHKRTDGWKPPTEPFMDATGYRDVYHEHPLPKRERRQREVYQAPAARFNTQTTQQSDFTGPYQPKRESFKPNRQAISSDVPFEASTTSKSDYVEKPIESRRVRASQEYVRPEGHMDLNTTNQREFKEHPLSRHVINKPGSSHILQGTGPMTKESGYAAEFIERHTERRETMKPRNAYEAPTTRFEGTSTAKRDFVEKQLSPRESCRPKREAMMSDAPFDGSTDYRSSFVEKPIPPRRQPEKQRFVAPAVPFNASTTTRESYHGDYVPSKRASFKPDQTPVKSDARFEGMTTAKESFVTHEISPRYRHEQARYIKPEGEMDLKTSNQETFREVRADRYVITKPSSSHVLRGTGKFEDRSSYMGDFTEKPRQIRQIMKPKNEYEPSAAKFEGISTNRESFRGAYAPRQPSFRPPARPLQNLNAFEDQTNYRADYNRDRYTWSDAAPQIPPLSV</sequence>
<accession>A0ABD0J8H5</accession>
<feature type="region of interest" description="Disordered" evidence="2">
    <location>
        <begin position="458"/>
        <end position="481"/>
    </location>
</feature>
<organism evidence="3 4">
    <name type="scientific">Batillaria attramentaria</name>
    <dbReference type="NCBI Taxonomy" id="370345"/>
    <lineage>
        <taxon>Eukaryota</taxon>
        <taxon>Metazoa</taxon>
        <taxon>Spiralia</taxon>
        <taxon>Lophotrochozoa</taxon>
        <taxon>Mollusca</taxon>
        <taxon>Gastropoda</taxon>
        <taxon>Caenogastropoda</taxon>
        <taxon>Sorbeoconcha</taxon>
        <taxon>Cerithioidea</taxon>
        <taxon>Batillariidae</taxon>
        <taxon>Batillaria</taxon>
    </lineage>
</organism>
<evidence type="ECO:0000313" key="3">
    <source>
        <dbReference type="EMBL" id="KAK7465190.1"/>
    </source>
</evidence>
<dbReference type="EMBL" id="JACVVK020000572">
    <property type="protein sequence ID" value="KAK7465190.1"/>
    <property type="molecule type" value="Genomic_DNA"/>
</dbReference>
<evidence type="ECO:0000256" key="2">
    <source>
        <dbReference type="SAM" id="MobiDB-lite"/>
    </source>
</evidence>
<name>A0ABD0J8H5_9CAEN</name>
<dbReference type="PANTHER" id="PTHR31516:SF17">
    <property type="entry name" value="STABILIZER OF AXONEMAL MICROTUBULES 2"/>
    <property type="match status" value="1"/>
</dbReference>
<reference evidence="3 4" key="1">
    <citation type="journal article" date="2023" name="Sci. Data">
        <title>Genome assembly of the Korean intertidal mud-creeper Batillaria attramentaria.</title>
        <authorList>
            <person name="Patra A.K."/>
            <person name="Ho P.T."/>
            <person name="Jun S."/>
            <person name="Lee S.J."/>
            <person name="Kim Y."/>
            <person name="Won Y.J."/>
        </authorList>
    </citation>
    <scope>NUCLEOTIDE SEQUENCE [LARGE SCALE GENOMIC DNA]</scope>
    <source>
        <strain evidence="3">Wonlab-2016</strain>
    </source>
</reference>
<dbReference type="PANTHER" id="PTHR31516">
    <property type="entry name" value="STABILIZER OF AXONEMAL MICROTUBULES 2"/>
    <property type="match status" value="1"/>
</dbReference>
<comment type="similarity">
    <text evidence="1">Belongs to the FAM154 family.</text>
</comment>
<feature type="region of interest" description="Disordered" evidence="2">
    <location>
        <begin position="190"/>
        <end position="217"/>
    </location>
</feature>
<feature type="compositionally biased region" description="Basic and acidic residues" evidence="2">
    <location>
        <begin position="396"/>
        <end position="412"/>
    </location>
</feature>
<gene>
    <name evidence="3" type="ORF">BaRGS_00037653</name>
</gene>
<dbReference type="Proteomes" id="UP001519460">
    <property type="component" value="Unassembled WGS sequence"/>
</dbReference>
<feature type="region of interest" description="Disordered" evidence="2">
    <location>
        <begin position="602"/>
        <end position="622"/>
    </location>
</feature>
<feature type="region of interest" description="Disordered" evidence="2">
    <location>
        <begin position="396"/>
        <end position="439"/>
    </location>
</feature>
<evidence type="ECO:0000256" key="1">
    <source>
        <dbReference type="ARBA" id="ARBA00008738"/>
    </source>
</evidence>